<sequence>MARLTQSFRLLPRPWDPSAPGAGEIGEPGLFTCACCDLITPGRRFPWHGDGPGPVCALCNILQDPTRPAIEREAVLIWWPKLPQTRIMTLTRCAHQALMQTLGNGPNGQDSVWHRAMDAIASGADTAMMPAQCKSALAVLRALHARTTEARRRLETTSPRLLATALLMANRADPQINESATALMDGIRLLPLGRLHNGPTDIYPALVREWLDADPQTVMT</sequence>
<accession>A0A0M0EC58</accession>
<organism evidence="1 2">
    <name type="scientific">Komagataeibacter europaeus</name>
    <name type="common">Gluconacetobacter europaeus</name>
    <dbReference type="NCBI Taxonomy" id="33995"/>
    <lineage>
        <taxon>Bacteria</taxon>
        <taxon>Pseudomonadati</taxon>
        <taxon>Pseudomonadota</taxon>
        <taxon>Alphaproteobacteria</taxon>
        <taxon>Acetobacterales</taxon>
        <taxon>Acetobacteraceae</taxon>
        <taxon>Komagataeibacter</taxon>
    </lineage>
</organism>
<dbReference type="AlphaFoldDB" id="A0A0M0EC58"/>
<dbReference type="OrthoDB" id="7252815at2"/>
<dbReference type="EMBL" id="LHUQ01000062">
    <property type="protein sequence ID" value="KON62823.1"/>
    <property type="molecule type" value="Genomic_DNA"/>
</dbReference>
<dbReference type="STRING" id="33995.KOEU_36720"/>
<proteinExistence type="predicted"/>
<dbReference type="PATRIC" id="fig|33995.3.peg.4070"/>
<comment type="caution">
    <text evidence="1">The sequence shown here is derived from an EMBL/GenBank/DDBJ whole genome shotgun (WGS) entry which is preliminary data.</text>
</comment>
<dbReference type="Proteomes" id="UP000037566">
    <property type="component" value="Unassembled WGS sequence"/>
</dbReference>
<keyword evidence="2" id="KW-1185">Reference proteome</keyword>
<evidence type="ECO:0000313" key="2">
    <source>
        <dbReference type="Proteomes" id="UP000037566"/>
    </source>
</evidence>
<reference evidence="1" key="1">
    <citation type="submission" date="2015-08" db="EMBL/GenBank/DDBJ databases">
        <title>Draft genome sequence of Komagataeibacter europaeus CECT 8546 a cellulose producer strain from vinegar produced by the traditional method.</title>
        <authorList>
            <person name="Poehlein A."/>
            <person name="Valera M.J."/>
            <person name="Haack F.S."/>
            <person name="Mas A."/>
            <person name="Daniel R."/>
            <person name="Streit W.R."/>
            <person name="Mateo E."/>
        </authorList>
    </citation>
    <scope>NUCLEOTIDE SEQUENCE [LARGE SCALE GENOMIC DNA]</scope>
    <source>
        <strain evidence="1">CECT 8546</strain>
    </source>
</reference>
<protein>
    <submittedName>
        <fullName evidence="1">Uncharacterized protein</fullName>
    </submittedName>
</protein>
<name>A0A0M0EC58_KOMEU</name>
<gene>
    <name evidence="1" type="ORF">KOEU_36720</name>
</gene>
<evidence type="ECO:0000313" key="1">
    <source>
        <dbReference type="EMBL" id="KON62823.1"/>
    </source>
</evidence>